<feature type="active site" evidence="11">
    <location>
        <position position="270"/>
    </location>
</feature>
<keyword evidence="8 14" id="KW-0326">Glycosidase</keyword>
<keyword evidence="4 15" id="KW-0732">Signal</keyword>
<dbReference type="Pfam" id="PF01532">
    <property type="entry name" value="Glyco_hydro_47"/>
    <property type="match status" value="1"/>
</dbReference>
<comment type="cofactor">
    <cofactor evidence="1 12">
        <name>Ca(2+)</name>
        <dbReference type="ChEBI" id="CHEBI:29108"/>
    </cofactor>
</comment>
<proteinExistence type="inferred from homology"/>
<feature type="active site" evidence="11">
    <location>
        <position position="417"/>
    </location>
</feature>
<dbReference type="EMBL" id="CAIJEN010000016">
    <property type="protein sequence ID" value="CAD0095797.1"/>
    <property type="molecule type" value="Genomic_DNA"/>
</dbReference>
<keyword evidence="6 13" id="KW-1015">Disulfide bond</keyword>
<evidence type="ECO:0000313" key="16">
    <source>
        <dbReference type="EMBL" id="CAD0095797.1"/>
    </source>
</evidence>
<feature type="active site" description="Proton donor" evidence="11">
    <location>
        <position position="379"/>
    </location>
</feature>
<comment type="pathway">
    <text evidence="2">Protein modification; protein glycosylation.</text>
</comment>
<dbReference type="GO" id="GO:0036503">
    <property type="term" value="P:ERAD pathway"/>
    <property type="evidence" value="ECO:0007669"/>
    <property type="project" value="UniProtKB-ARBA"/>
</dbReference>
<dbReference type="EC" id="3.2.1.-" evidence="14"/>
<feature type="signal peptide" evidence="15">
    <location>
        <begin position="1"/>
        <end position="20"/>
    </location>
</feature>
<evidence type="ECO:0000256" key="5">
    <source>
        <dbReference type="ARBA" id="ARBA00022801"/>
    </source>
</evidence>
<comment type="similarity">
    <text evidence="3 14">Belongs to the glycosyl hydrolase 47 family.</text>
</comment>
<keyword evidence="5 14" id="KW-0378">Hydrolase</keyword>
<sequence length="523" mass="58178">MRIHVVFIGILVSCTSSASSQSLPDVSGDNDIHAISRKRAQAVKEAFEFAWHGYHTFAFPNDELLPVNNSYSNSRNGWGATAVDALSTAILMESQDVVMTILEYIPTINFNVSKDNSPVSLFETTIRYLGGMLSGVDLLDGPYQHLTQSPNDTIALTLQAVNLASKMEFAFDTPTGIPANNIDFKKESFDISQSTGLAVAGSLDLEWTRLSDLVQVPNFANLTQDAEQYIIYPKYESNTIQPYPGLRGTNIDLSTGEFLDVMGGWGGGDDSYYEYLIKMFVYDPVNFSAYKDEWLKAIHSSASTEIFSHPYSRPDLAFLSNWNGQDAILKSGHLVCFAGGNWILGGLVSENQTLIDLGQSLTDSCISTYNATLTGIGPEAWKWEDENLFEDEDEVVDMFIEGNGFNITNPSYDLRPEVLESLYYAYRATGDKKYQDLSWKAFRAINATCRTGSGFSSITDVNAPHGGSFTNFQESFMFAETFKYAWLIQAEDSKVHVGKMGEEQTWVFNTEGHPFKVRAQQQM</sequence>
<dbReference type="GO" id="GO:0005783">
    <property type="term" value="C:endoplasmic reticulum"/>
    <property type="evidence" value="ECO:0007669"/>
    <property type="project" value="TreeGrafter"/>
</dbReference>
<feature type="active site" description="Proton donor" evidence="11">
    <location>
        <position position="123"/>
    </location>
</feature>
<reference evidence="16" key="1">
    <citation type="submission" date="2020-06" db="EMBL/GenBank/DDBJ databases">
        <authorList>
            <person name="Onetto C."/>
        </authorList>
    </citation>
    <scope>NUCLEOTIDE SEQUENCE</scope>
</reference>
<evidence type="ECO:0000256" key="10">
    <source>
        <dbReference type="ARBA" id="ARBA00048605"/>
    </source>
</evidence>
<dbReference type="PANTHER" id="PTHR11742">
    <property type="entry name" value="MANNOSYL-OLIGOSACCHARIDE ALPHA-1,2-MANNOSIDASE-RELATED"/>
    <property type="match status" value="1"/>
</dbReference>
<evidence type="ECO:0000256" key="8">
    <source>
        <dbReference type="ARBA" id="ARBA00023295"/>
    </source>
</evidence>
<keyword evidence="7" id="KW-0325">Glycoprotein</keyword>
<dbReference type="InterPro" id="IPR001382">
    <property type="entry name" value="Glyco_hydro_47"/>
</dbReference>
<evidence type="ECO:0000256" key="9">
    <source>
        <dbReference type="ARBA" id="ARBA00047669"/>
    </source>
</evidence>
<evidence type="ECO:0000256" key="2">
    <source>
        <dbReference type="ARBA" id="ARBA00004922"/>
    </source>
</evidence>
<dbReference type="GO" id="GO:0005509">
    <property type="term" value="F:calcium ion binding"/>
    <property type="evidence" value="ECO:0007669"/>
    <property type="project" value="InterPro"/>
</dbReference>
<accession>A0A9N8PI08</accession>
<dbReference type="InterPro" id="IPR036026">
    <property type="entry name" value="Seven-hairpin_glycosidases"/>
</dbReference>
<dbReference type="InterPro" id="IPR050749">
    <property type="entry name" value="Glycosyl_Hydrolase_47"/>
</dbReference>
<protein>
    <recommendedName>
        <fullName evidence="14">alpha-1,2-Mannosidase</fullName>
        <ecNumber evidence="14">3.2.1.-</ecNumber>
    </recommendedName>
</protein>
<dbReference type="FunFam" id="1.50.10.10:FF:000047">
    <property type="entry name" value="Mannosyl-oligosaccharide alpha-1,2-mannosidase"/>
    <property type="match status" value="1"/>
</dbReference>
<feature type="chain" id="PRO_5040484710" description="alpha-1,2-Mannosidase" evidence="15">
    <location>
        <begin position="21"/>
        <end position="523"/>
    </location>
</feature>
<dbReference type="PANTHER" id="PTHR11742:SF101">
    <property type="entry name" value="MANNOSYL-OLIGOSACCHARIDE ALPHA-1,2-MANNOSIDASE 1B"/>
    <property type="match status" value="1"/>
</dbReference>
<dbReference type="Gene3D" id="1.50.10.10">
    <property type="match status" value="1"/>
</dbReference>
<keyword evidence="12" id="KW-0106">Calcium</keyword>
<evidence type="ECO:0000256" key="1">
    <source>
        <dbReference type="ARBA" id="ARBA00001913"/>
    </source>
</evidence>
<gene>
    <name evidence="16" type="ORF">AWRI4619_LOCUS9021</name>
</gene>
<keyword evidence="17" id="KW-1185">Reference proteome</keyword>
<evidence type="ECO:0000256" key="13">
    <source>
        <dbReference type="PIRSR" id="PIRSR601382-3"/>
    </source>
</evidence>
<dbReference type="GO" id="GO:0016020">
    <property type="term" value="C:membrane"/>
    <property type="evidence" value="ECO:0007669"/>
    <property type="project" value="InterPro"/>
</dbReference>
<dbReference type="SUPFAM" id="SSF48225">
    <property type="entry name" value="Seven-hairpin glycosidases"/>
    <property type="match status" value="1"/>
</dbReference>
<dbReference type="InterPro" id="IPR012341">
    <property type="entry name" value="6hp_glycosidase-like_sf"/>
</dbReference>
<comment type="catalytic activity">
    <reaction evidence="9">
        <text>N(4)-(alpha-D-Man-(1-&gt;2)-alpha-D-Man-(1-&gt;2)-alpha-D-Man-(1-&gt;3)-[alpha-D-Man-(1-&gt;3)-[alpha-D-Man-(1-&gt;2)-alpha-D-Man-(1-&gt;6)]-alpha-D-Man-(1-&gt;6)]-beta-D-Man-(1-&gt;4)-beta-D-GlcNAc-(1-&gt;4)-beta-D-GlcNAc)-L-asparaginyl-[protein] (N-glucan mannose isomer 8A1,2,3B1,3) + 3 H2O = N(4)-(alpha-D-Man-(1-&gt;3)-[alpha-D-Man-(1-&gt;3)-[alpha-D-Man-(1-&gt;6)]-alpha-D-Man-(1-&gt;6)]-beta-D-Man-(1-&gt;4)-beta-D-GlcNAc-(1-&gt;4)-beta-D-GlcNAc)-L-asparaginyl-[protein] (N-glucan mannose isomer 5A1,2) + 3 beta-D-mannose</text>
        <dbReference type="Rhea" id="RHEA:56028"/>
        <dbReference type="Rhea" id="RHEA-COMP:14358"/>
        <dbReference type="Rhea" id="RHEA-COMP:14367"/>
        <dbReference type="ChEBI" id="CHEBI:15377"/>
        <dbReference type="ChEBI" id="CHEBI:28563"/>
        <dbReference type="ChEBI" id="CHEBI:59087"/>
        <dbReference type="ChEBI" id="CHEBI:60628"/>
        <dbReference type="EC" id="3.2.1.113"/>
    </reaction>
</comment>
<evidence type="ECO:0000256" key="6">
    <source>
        <dbReference type="ARBA" id="ARBA00023157"/>
    </source>
</evidence>
<comment type="caution">
    <text evidence="16">The sequence shown here is derived from an EMBL/GenBank/DDBJ whole genome shotgun (WGS) entry which is preliminary data.</text>
</comment>
<feature type="binding site" evidence="12">
    <location>
        <position position="510"/>
    </location>
    <ligand>
        <name>Ca(2+)</name>
        <dbReference type="ChEBI" id="CHEBI:29108"/>
    </ligand>
</feature>
<evidence type="ECO:0000256" key="7">
    <source>
        <dbReference type="ARBA" id="ARBA00023180"/>
    </source>
</evidence>
<keyword evidence="12" id="KW-0479">Metal-binding</keyword>
<evidence type="ECO:0000256" key="4">
    <source>
        <dbReference type="ARBA" id="ARBA00022729"/>
    </source>
</evidence>
<evidence type="ECO:0000256" key="11">
    <source>
        <dbReference type="PIRSR" id="PIRSR601382-1"/>
    </source>
</evidence>
<name>A0A9N8PI08_9PEZI</name>
<evidence type="ECO:0000256" key="3">
    <source>
        <dbReference type="ARBA" id="ARBA00007658"/>
    </source>
</evidence>
<dbReference type="Proteomes" id="UP000716446">
    <property type="component" value="Unassembled WGS sequence"/>
</dbReference>
<dbReference type="GO" id="GO:0004571">
    <property type="term" value="F:mannosyl-oligosaccharide 1,2-alpha-mannosidase activity"/>
    <property type="evidence" value="ECO:0007669"/>
    <property type="project" value="UniProtKB-EC"/>
</dbReference>
<evidence type="ECO:0000256" key="15">
    <source>
        <dbReference type="SAM" id="SignalP"/>
    </source>
</evidence>
<dbReference type="AlphaFoldDB" id="A0A9N8PI08"/>
<organism evidence="16 17">
    <name type="scientific">Aureobasidium vineae</name>
    <dbReference type="NCBI Taxonomy" id="2773715"/>
    <lineage>
        <taxon>Eukaryota</taxon>
        <taxon>Fungi</taxon>
        <taxon>Dikarya</taxon>
        <taxon>Ascomycota</taxon>
        <taxon>Pezizomycotina</taxon>
        <taxon>Dothideomycetes</taxon>
        <taxon>Dothideomycetidae</taxon>
        <taxon>Dothideales</taxon>
        <taxon>Saccotheciaceae</taxon>
        <taxon>Aureobasidium</taxon>
    </lineage>
</organism>
<feature type="disulfide bond" evidence="13">
    <location>
        <begin position="336"/>
        <end position="365"/>
    </location>
</feature>
<dbReference type="PRINTS" id="PR00747">
    <property type="entry name" value="GLYHDRLASE47"/>
</dbReference>
<comment type="catalytic activity">
    <reaction evidence="10">
        <text>N(4)-(alpha-D-Man-(1-&gt;2)-alpha-D-Man-(1-&gt;2)-alpha-D-Man-(1-&gt;3)-[alpha-D-Man-(1-&gt;2)-alpha-D-Man-(1-&gt;3)-[alpha-D-Man-(1-&gt;2)-alpha-D-Man-(1-&gt;6)]-alpha-D-Man-(1-&gt;6)]-beta-D-Man-(1-&gt;4)-beta-D-GlcNAc-(1-&gt;4)-beta-D-GlcNAc)-L-asparaginyl-[protein] (N-glucan mannose isomer 9A1,2,3B1,2,3) + 4 H2O = N(4)-(alpha-D-Man-(1-&gt;3)-[alpha-D-Man-(1-&gt;3)-[alpha-D-Man-(1-&gt;6)]-alpha-D-Man-(1-&gt;6)]-beta-D-Man-(1-&gt;4)-beta-D-GlcNAc-(1-&gt;4)-beta-D-GlcNAc)-L-asparaginyl-[protein] (N-glucan mannose isomer 5A1,2) + 4 beta-D-mannose</text>
        <dbReference type="Rhea" id="RHEA:56008"/>
        <dbReference type="Rhea" id="RHEA-COMP:14356"/>
        <dbReference type="Rhea" id="RHEA-COMP:14367"/>
        <dbReference type="ChEBI" id="CHEBI:15377"/>
        <dbReference type="ChEBI" id="CHEBI:28563"/>
        <dbReference type="ChEBI" id="CHEBI:59087"/>
        <dbReference type="ChEBI" id="CHEBI:139493"/>
        <dbReference type="EC" id="3.2.1.113"/>
    </reaction>
</comment>
<evidence type="ECO:0000256" key="14">
    <source>
        <dbReference type="RuleBase" id="RU361193"/>
    </source>
</evidence>
<evidence type="ECO:0000256" key="12">
    <source>
        <dbReference type="PIRSR" id="PIRSR601382-2"/>
    </source>
</evidence>
<dbReference type="GO" id="GO:0005975">
    <property type="term" value="P:carbohydrate metabolic process"/>
    <property type="evidence" value="ECO:0007669"/>
    <property type="project" value="InterPro"/>
</dbReference>
<evidence type="ECO:0000313" key="17">
    <source>
        <dbReference type="Proteomes" id="UP000716446"/>
    </source>
</evidence>